<sequence length="175" mass="19500">MLPNELPKIINPLKLCQDNQKGHVLTANVFVSELTGLGLDNVQPADRVLTVALEFGIDAEGIPTIEGHFSGSLLLTCQRCLEAFDYQISQDICVSPVISIEAAKELPEQYEPLLLNDETISLLAWLTEELHLALPMTPKHTHPCALVQPKEAEIEKTEEEKIFPFKNLMNDLDKT</sequence>
<protein>
    <recommendedName>
        <fullName evidence="3">Large ribosomal RNA subunit accumulation protein YceD</fullName>
    </recommendedName>
    <alternativeName>
        <fullName evidence="5">23S rRNA accumulation protein YceD</fullName>
    </alternativeName>
</protein>
<proteinExistence type="inferred from homology"/>
<keyword evidence="7" id="KW-1185">Reference proteome</keyword>
<evidence type="ECO:0000256" key="2">
    <source>
        <dbReference type="ARBA" id="ARBA00010740"/>
    </source>
</evidence>
<dbReference type="AlphaFoldDB" id="A0AAE3HSC0"/>
<keyword evidence="4" id="KW-0690">Ribosome biogenesis</keyword>
<reference evidence="6" key="2">
    <citation type="submission" date="2021-06" db="EMBL/GenBank/DDBJ databases">
        <title>Genomic Description and Analysis of Intracellular Bacteria, Candidatus Berkiella cookevillensis and Candidatus Berkiella aquae.</title>
        <authorList>
            <person name="Kidane D.T."/>
            <person name="Mehari Y.T."/>
            <person name="Rice F.C."/>
            <person name="Arivett B.A."/>
            <person name="Farone A.L."/>
            <person name="Berk S.G."/>
            <person name="Farone M.B."/>
        </authorList>
    </citation>
    <scope>NUCLEOTIDE SEQUENCE</scope>
    <source>
        <strain evidence="6">CC99</strain>
    </source>
</reference>
<dbReference type="Proteomes" id="UP000051494">
    <property type="component" value="Unassembled WGS sequence"/>
</dbReference>
<reference evidence="6" key="1">
    <citation type="journal article" date="2016" name="Genome Announc.">
        <title>Draft Genome Sequences of Two Novel Amoeba-Resistant Intranuclear Bacteria, 'Candidatus Berkiella cookevillensis' and 'Candidatus Berkiella aquae'.</title>
        <authorList>
            <person name="Mehari Y.T."/>
            <person name="Arivett B.A."/>
            <person name="Farone A.L."/>
            <person name="Gunderson J.H."/>
            <person name="Farone M.B."/>
        </authorList>
    </citation>
    <scope>NUCLEOTIDE SEQUENCE</scope>
    <source>
        <strain evidence="6">CC99</strain>
    </source>
</reference>
<dbReference type="PANTHER" id="PTHR38099:SF1">
    <property type="entry name" value="LARGE RIBOSOMAL RNA SUBUNIT ACCUMULATION PROTEIN YCED"/>
    <property type="match status" value="1"/>
</dbReference>
<evidence type="ECO:0000256" key="5">
    <source>
        <dbReference type="ARBA" id="ARBA00031841"/>
    </source>
</evidence>
<evidence type="ECO:0000256" key="3">
    <source>
        <dbReference type="ARBA" id="ARBA00015716"/>
    </source>
</evidence>
<dbReference type="EMBL" id="LKHV02000001">
    <property type="protein sequence ID" value="MCS5708966.1"/>
    <property type="molecule type" value="Genomic_DNA"/>
</dbReference>
<dbReference type="InterPro" id="IPR003772">
    <property type="entry name" value="YceD"/>
</dbReference>
<name>A0AAE3HSC0_9GAMM</name>
<dbReference type="InterPro" id="IPR039255">
    <property type="entry name" value="YceD_bac"/>
</dbReference>
<evidence type="ECO:0000256" key="4">
    <source>
        <dbReference type="ARBA" id="ARBA00022517"/>
    </source>
</evidence>
<gene>
    <name evidence="6" type="ORF">CC99x_008635</name>
</gene>
<comment type="similarity">
    <text evidence="2">Belongs to the DUF177 domain family.</text>
</comment>
<evidence type="ECO:0000256" key="1">
    <source>
        <dbReference type="ARBA" id="ARBA00002868"/>
    </source>
</evidence>
<dbReference type="RefSeq" id="WP_057624003.1">
    <property type="nucleotide sequence ID" value="NZ_LKHV02000001.1"/>
</dbReference>
<evidence type="ECO:0000313" key="6">
    <source>
        <dbReference type="EMBL" id="MCS5708966.1"/>
    </source>
</evidence>
<organism evidence="6 7">
    <name type="scientific">Candidatus Berkiella cookevillensis</name>
    <dbReference type="NCBI Taxonomy" id="437022"/>
    <lineage>
        <taxon>Bacteria</taxon>
        <taxon>Pseudomonadati</taxon>
        <taxon>Pseudomonadota</taxon>
        <taxon>Gammaproteobacteria</taxon>
        <taxon>Candidatus Berkiellales</taxon>
        <taxon>Candidatus Berkiellaceae</taxon>
        <taxon>Candidatus Berkiella</taxon>
    </lineage>
</organism>
<comment type="caution">
    <text evidence="6">The sequence shown here is derived from an EMBL/GenBank/DDBJ whole genome shotgun (WGS) entry which is preliminary data.</text>
</comment>
<dbReference type="PANTHER" id="PTHR38099">
    <property type="entry name" value="LARGE RIBOSOMAL RNA SUBUNIT ACCUMULATION PROTEIN YCED"/>
    <property type="match status" value="1"/>
</dbReference>
<dbReference type="Pfam" id="PF02620">
    <property type="entry name" value="YceD"/>
    <property type="match status" value="1"/>
</dbReference>
<evidence type="ECO:0000313" key="7">
    <source>
        <dbReference type="Proteomes" id="UP000051494"/>
    </source>
</evidence>
<dbReference type="GO" id="GO:0005829">
    <property type="term" value="C:cytosol"/>
    <property type="evidence" value="ECO:0007669"/>
    <property type="project" value="TreeGrafter"/>
</dbReference>
<comment type="function">
    <text evidence="1">Plays a role in synthesis, processing and/or stability of 23S rRNA.</text>
</comment>
<dbReference type="GO" id="GO:0042254">
    <property type="term" value="P:ribosome biogenesis"/>
    <property type="evidence" value="ECO:0007669"/>
    <property type="project" value="UniProtKB-KW"/>
</dbReference>
<accession>A0AAE3HSC0</accession>